<sequence>MDVFSMIAEQKIQEAIQKGEMDNLPGQGKPLVLENWSSVPEDLRLAYKILKNSGHLPEEMQLHKEMVSLEELIVLCQDSSERHELQKRLNAKQLRLQMLMEQRGGTISPTWNRYRSKIENRLKGKKTDNLPPFRSERK</sequence>
<evidence type="ECO:0000313" key="4">
    <source>
        <dbReference type="Proteomes" id="UP000464330"/>
    </source>
</evidence>
<proteinExistence type="predicted"/>
<reference evidence="3 4" key="1">
    <citation type="journal article" date="2020" name="Int. J. Med. Microbiol.">
        <title>Discovery of Paenibacillus larvae ERIC V: Phenotypic and genomic comparison to genotypes ERIC I-IV reveal different inventories of virulence factors which correlate with epidemiological prevalences of American Foulbrood.</title>
        <authorList>
            <person name="Beims H."/>
            <person name="Bunk B."/>
            <person name="Erler S."/>
            <person name="Mohr K.I."/>
            <person name="Sproer C."/>
            <person name="Pradella S."/>
            <person name="Gunther G."/>
            <person name="Rohde M."/>
            <person name="von der Ohe W."/>
            <person name="Steinert M."/>
        </authorList>
    </citation>
    <scope>NUCLEOTIDE SEQUENCE [LARGE SCALE GENOMIC DNA]</scope>
    <source>
        <strain evidence="3">Eric_V</strain>
    </source>
</reference>
<feature type="region of interest" description="Disordered" evidence="1">
    <location>
        <begin position="118"/>
        <end position="138"/>
    </location>
</feature>
<dbReference type="PANTHER" id="PTHR39158:SF1">
    <property type="entry name" value="DNAJ HOMOLOG SUBFAMILY C MEMBER 28"/>
    <property type="match status" value="1"/>
</dbReference>
<dbReference type="Pfam" id="PF09350">
    <property type="entry name" value="DJC28_CD"/>
    <property type="match status" value="1"/>
</dbReference>
<dbReference type="Proteomes" id="UP000464330">
    <property type="component" value="Chromosome"/>
</dbReference>
<name>A0A6C0QTQ3_9BACL</name>
<organism evidence="3 4">
    <name type="scientific">Paenibacillus larvae subsp. larvae</name>
    <dbReference type="NCBI Taxonomy" id="147375"/>
    <lineage>
        <taxon>Bacteria</taxon>
        <taxon>Bacillati</taxon>
        <taxon>Bacillota</taxon>
        <taxon>Bacilli</taxon>
        <taxon>Bacillales</taxon>
        <taxon>Paenibacillaceae</taxon>
        <taxon>Paenibacillus</taxon>
    </lineage>
</organism>
<dbReference type="RefSeq" id="WP_023483510.1">
    <property type="nucleotide sequence ID" value="NZ_CP019651.1"/>
</dbReference>
<protein>
    <recommendedName>
        <fullName evidence="2">DnaJ homologue subfamily C member 28 conserved domain-containing protein</fullName>
    </recommendedName>
</protein>
<dbReference type="InterPro" id="IPR018961">
    <property type="entry name" value="DnaJ_homolog_subfam-C_membr-28"/>
</dbReference>
<dbReference type="EMBL" id="CP019717">
    <property type="protein sequence ID" value="QHZ52052.1"/>
    <property type="molecule type" value="Genomic_DNA"/>
</dbReference>
<evidence type="ECO:0000313" key="3">
    <source>
        <dbReference type="EMBL" id="QHZ52052.1"/>
    </source>
</evidence>
<dbReference type="AlphaFoldDB" id="A0A6C0QTQ3"/>
<dbReference type="PANTHER" id="PTHR39158">
    <property type="entry name" value="OS08G0560600 PROTEIN"/>
    <property type="match status" value="1"/>
</dbReference>
<evidence type="ECO:0000259" key="2">
    <source>
        <dbReference type="Pfam" id="PF09350"/>
    </source>
</evidence>
<gene>
    <name evidence="3" type="ORF">ERICV_02933</name>
</gene>
<accession>A0A6C0QTQ3</accession>
<feature type="domain" description="DnaJ homologue subfamily C member 28 conserved" evidence="2">
    <location>
        <begin position="7"/>
        <end position="73"/>
    </location>
</feature>
<evidence type="ECO:0000256" key="1">
    <source>
        <dbReference type="SAM" id="MobiDB-lite"/>
    </source>
</evidence>
<dbReference type="InterPro" id="IPR052573">
    <property type="entry name" value="DnaJ_C_subfamily_28"/>
</dbReference>